<dbReference type="STRING" id="1218173.BALCAV_0214400"/>
<keyword evidence="10" id="KW-1185">Reference proteome</keyword>
<evidence type="ECO:0000256" key="2">
    <source>
        <dbReference type="ARBA" id="ARBA00022801"/>
    </source>
</evidence>
<dbReference type="EMBL" id="ALPT02000048">
    <property type="protein sequence ID" value="KGA96744.1"/>
    <property type="molecule type" value="Genomic_DNA"/>
</dbReference>
<keyword evidence="2 6" id="KW-0378">Hydrolase</keyword>
<organism evidence="8 10">
    <name type="scientific">Alkalihalobacillus alcalophilus ATCC 27647 = CGMCC 1.3604</name>
    <dbReference type="NCBI Taxonomy" id="1218173"/>
    <lineage>
        <taxon>Bacteria</taxon>
        <taxon>Bacillati</taxon>
        <taxon>Bacillota</taxon>
        <taxon>Bacilli</taxon>
        <taxon>Bacillales</taxon>
        <taxon>Bacillaceae</taxon>
        <taxon>Alkalihalobacillus</taxon>
    </lineage>
</organism>
<dbReference type="SUPFAM" id="SSF52540">
    <property type="entry name" value="P-loop containing nucleoside triphosphate hydrolases"/>
    <property type="match status" value="1"/>
</dbReference>
<keyword evidence="4 6" id="KW-0067">ATP-binding</keyword>
<dbReference type="PANTHER" id="PTHR11070:SF2">
    <property type="entry name" value="ATP-DEPENDENT DNA HELICASE SRS2"/>
    <property type="match status" value="1"/>
</dbReference>
<dbReference type="InterPro" id="IPR013986">
    <property type="entry name" value="DExx_box_DNA_helicase_dom_sf"/>
</dbReference>
<proteinExistence type="predicted"/>
<evidence type="ECO:0000259" key="7">
    <source>
        <dbReference type="PROSITE" id="PS51198"/>
    </source>
</evidence>
<evidence type="ECO:0000256" key="3">
    <source>
        <dbReference type="ARBA" id="ARBA00022806"/>
    </source>
</evidence>
<evidence type="ECO:0000256" key="5">
    <source>
        <dbReference type="ARBA" id="ARBA00023125"/>
    </source>
</evidence>
<dbReference type="GO" id="GO:0000725">
    <property type="term" value="P:recombinational repair"/>
    <property type="evidence" value="ECO:0007669"/>
    <property type="project" value="TreeGrafter"/>
</dbReference>
<accession>A0A094WG89</accession>
<dbReference type="EMBL" id="JALP01000019">
    <property type="protein sequence ID" value="THG92122.1"/>
    <property type="molecule type" value="Genomic_DNA"/>
</dbReference>
<feature type="binding site" evidence="6">
    <location>
        <begin position="39"/>
        <end position="46"/>
    </location>
    <ligand>
        <name>ATP</name>
        <dbReference type="ChEBI" id="CHEBI:30616"/>
    </ligand>
</feature>
<dbReference type="Proteomes" id="UP000002754">
    <property type="component" value="Unassembled WGS sequence"/>
</dbReference>
<dbReference type="AlphaFoldDB" id="A0A094WG89"/>
<dbReference type="GO" id="GO:0016787">
    <property type="term" value="F:hydrolase activity"/>
    <property type="evidence" value="ECO:0007669"/>
    <property type="project" value="UniProtKB-UniRule"/>
</dbReference>
<dbReference type="InterPro" id="IPR014016">
    <property type="entry name" value="UvrD-like_ATP-bd"/>
</dbReference>
<evidence type="ECO:0000256" key="4">
    <source>
        <dbReference type="ARBA" id="ARBA00022840"/>
    </source>
</evidence>
<dbReference type="OrthoDB" id="9765670at2"/>
<dbReference type="eggNOG" id="COG0210">
    <property type="taxonomic scope" value="Bacteria"/>
</dbReference>
<dbReference type="Gene3D" id="3.40.50.300">
    <property type="entry name" value="P-loop containing nucleotide triphosphate hydrolases"/>
    <property type="match status" value="1"/>
</dbReference>
<comment type="caution">
    <text evidence="8">The sequence shown here is derived from an EMBL/GenBank/DDBJ whole genome shotgun (WGS) entry which is preliminary data.</text>
</comment>
<dbReference type="PROSITE" id="PS51198">
    <property type="entry name" value="UVRD_HELICASE_ATP_BIND"/>
    <property type="match status" value="1"/>
</dbReference>
<evidence type="ECO:0000313" key="8">
    <source>
        <dbReference type="EMBL" id="KGA96744.1"/>
    </source>
</evidence>
<dbReference type="Gene3D" id="1.10.10.160">
    <property type="match status" value="1"/>
</dbReference>
<keyword evidence="1 6" id="KW-0547">Nucleotide-binding</keyword>
<evidence type="ECO:0000313" key="9">
    <source>
        <dbReference type="EMBL" id="THG92122.1"/>
    </source>
</evidence>
<name>A0A094WG89_ALKAL</name>
<sequence length="608" mass="70044">MNILENLKIITPKILPSGCDFFDQQKEVISAEGSIDIVAGPGSGKTTVLTAKCGLLLNDTAQSDKGTCLITHTNVAVDEIRTGLKKLGINDIEYPNFIGTIQEFFNSFFAKKAFHIIIGEKTFNVVDDEEYQDKFEKLFDDRKPDWYLVNNPNVKKCNPQILFTDNLSYEIISDAKPSYRNALNESVRTLFSWGVVTNQQCLELSNWYINMHGPQLKKAMSNRFRYVLLDEAQDTSHLQFEMLNYLFSDSEISFQKFGDPYQALYNIFDGNIDTWIPTKQLETNYREISETSRFGTSIANIIKNVCVERYDTFTSLNIIDSFEPHYIIYKNEDDLISKYRDLIKYYELESDSFSKSIKKDAILSPFHNDLSCLFSIYTKPSTMQRNNQSPVKNIFHFLVDMICKEMGITYKGIIEMLEVDLTCRTLISKCILKLANKNLELNTVIKLFEDILINLSNSEKKEFSKVNLEGQVEYFRQVFFSSLKNVDEEETSKSDFYIGTVHSAKGETHRSTLLVLNTKFIDYDSNNELLMFDLLFEYLLGNYKNPEEILDTVEKNETVKSLKLAYVALSRPTHLMAIAIPESIIKDRNTIIKLDKFGWKNSGELLHV</sequence>
<evidence type="ECO:0000313" key="11">
    <source>
        <dbReference type="Proteomes" id="UP000297014"/>
    </source>
</evidence>
<dbReference type="GO" id="GO:0005524">
    <property type="term" value="F:ATP binding"/>
    <property type="evidence" value="ECO:0007669"/>
    <property type="project" value="UniProtKB-UniRule"/>
</dbReference>
<evidence type="ECO:0000256" key="1">
    <source>
        <dbReference type="ARBA" id="ARBA00022741"/>
    </source>
</evidence>
<reference evidence="9 11" key="2">
    <citation type="submission" date="2014-01" db="EMBL/GenBank/DDBJ databases">
        <title>Draft genome sequencing of Bacillus alcalophilus CGMCC 1.3604.</title>
        <authorList>
            <person name="Yang J."/>
            <person name="Diao L."/>
            <person name="Yang S."/>
        </authorList>
    </citation>
    <scope>NUCLEOTIDE SEQUENCE [LARGE SCALE GENOMIC DNA]</scope>
    <source>
        <strain evidence="9 11">CGMCC 1.3604</strain>
    </source>
</reference>
<dbReference type="Proteomes" id="UP000297014">
    <property type="component" value="Unassembled WGS sequence"/>
</dbReference>
<dbReference type="GO" id="GO:0043138">
    <property type="term" value="F:3'-5' DNA helicase activity"/>
    <property type="evidence" value="ECO:0007669"/>
    <property type="project" value="TreeGrafter"/>
</dbReference>
<evidence type="ECO:0000313" key="10">
    <source>
        <dbReference type="Proteomes" id="UP000002754"/>
    </source>
</evidence>
<keyword evidence="5" id="KW-0238">DNA-binding</keyword>
<dbReference type="InterPro" id="IPR027417">
    <property type="entry name" value="P-loop_NTPase"/>
</dbReference>
<dbReference type="Pfam" id="PF00580">
    <property type="entry name" value="UvrD-helicase"/>
    <property type="match status" value="1"/>
</dbReference>
<protein>
    <recommendedName>
        <fullName evidence="7">UvrD-like helicase ATP-binding domain-containing protein</fullName>
    </recommendedName>
</protein>
<feature type="domain" description="UvrD-like helicase ATP-binding" evidence="7">
    <location>
        <begin position="18"/>
        <end position="295"/>
    </location>
</feature>
<keyword evidence="3 6" id="KW-0347">Helicase</keyword>
<dbReference type="InterPro" id="IPR000212">
    <property type="entry name" value="DNA_helicase_UvrD/REP"/>
</dbReference>
<dbReference type="PANTHER" id="PTHR11070">
    <property type="entry name" value="UVRD / RECB / PCRA DNA HELICASE FAMILY MEMBER"/>
    <property type="match status" value="1"/>
</dbReference>
<evidence type="ECO:0000256" key="6">
    <source>
        <dbReference type="PROSITE-ProRule" id="PRU00560"/>
    </source>
</evidence>
<dbReference type="RefSeq" id="WP_003322219.1">
    <property type="nucleotide sequence ID" value="NZ_ALPT02000048.1"/>
</dbReference>
<dbReference type="GO" id="GO:0003677">
    <property type="term" value="F:DNA binding"/>
    <property type="evidence" value="ECO:0007669"/>
    <property type="project" value="UniProtKB-KW"/>
</dbReference>
<reference evidence="8 10" key="1">
    <citation type="journal article" date="2014" name="Genome Announc.">
        <title>Draft Genome Sequence of Bacillus alcalophilus AV1934, a Classic Alkaliphile Isolated from Human Feces in 1934.</title>
        <authorList>
            <person name="Attie O."/>
            <person name="Jayaprakash A."/>
            <person name="Shah H."/>
            <person name="Paulsen I.T."/>
            <person name="Morino M."/>
            <person name="Takahashi Y."/>
            <person name="Narumi I."/>
            <person name="Sachidanandam R."/>
            <person name="Satoh K."/>
            <person name="Ito M."/>
            <person name="Krulwich T.A."/>
        </authorList>
    </citation>
    <scope>NUCLEOTIDE SEQUENCE [LARGE SCALE GENOMIC DNA]</scope>
    <source>
        <strain evidence="8 10">AV1934</strain>
    </source>
</reference>
<gene>
    <name evidence="9" type="ORF">AJ85_16900</name>
    <name evidence="8" type="ORF">BALCAV_0214400</name>
</gene>